<sequence>MSADLLAHVPGDRGWPLVGHTLMFVRDARGLTERHRRRYGDVYRMRVLGREGVTFLTPQATREIYLDPGKVLSSEGGWSSSIGPLFRNGLMLRDFDDHHRHRRVMQQAFSRAALTGYVDAIHDVTDRHLRSLPAGDVDVYVLMKRLTLDIAAEVFVGVSLGEQSERVNQAFQAAVAASITPLRVALPGSTYRRGLQGRAELTRVFGELVAQRRREEPRGDLLSRLAHATTEDGELLPVDDVVDHMVFLMLAAHDTTTSTLAVMLWQLALHPAEQDRVAEEVRALDGAPVTPADHGRLEHTTRAMQEALRLSPPVPFSPRHALADVEITGVRVPAGHGVNVSSLALHRHPDWWTRPDAFDPDRFAPGREEHKQHSHLFVPFGGGAHLCIGNHVAEVMVKAIVARLLAGRRVTADPAAGVVIRAVPIPKPRGPMLLTVR</sequence>
<dbReference type="GO" id="GO:0005506">
    <property type="term" value="F:iron ion binding"/>
    <property type="evidence" value="ECO:0007669"/>
    <property type="project" value="InterPro"/>
</dbReference>
<accession>A0A1G8A608</accession>
<dbReference type="PANTHER" id="PTHR24286:SF24">
    <property type="entry name" value="LANOSTEROL 14-ALPHA DEMETHYLASE"/>
    <property type="match status" value="1"/>
</dbReference>
<evidence type="ECO:0000313" key="10">
    <source>
        <dbReference type="EMBL" id="SDH16394.1"/>
    </source>
</evidence>
<dbReference type="GO" id="GO:0016705">
    <property type="term" value="F:oxidoreductase activity, acting on paired donors, with incorporation or reduction of molecular oxygen"/>
    <property type="evidence" value="ECO:0007669"/>
    <property type="project" value="InterPro"/>
</dbReference>
<evidence type="ECO:0000256" key="3">
    <source>
        <dbReference type="ARBA" id="ARBA00022617"/>
    </source>
</evidence>
<evidence type="ECO:0000256" key="8">
    <source>
        <dbReference type="PIRSR" id="PIRSR602403-1"/>
    </source>
</evidence>
<dbReference type="GO" id="GO:0016125">
    <property type="term" value="P:sterol metabolic process"/>
    <property type="evidence" value="ECO:0007669"/>
    <property type="project" value="TreeGrafter"/>
</dbReference>
<dbReference type="RefSeq" id="WP_091069202.1">
    <property type="nucleotide sequence ID" value="NZ_FNCF01000010.1"/>
</dbReference>
<gene>
    <name evidence="10" type="ORF">SAMN05660324_0065</name>
</gene>
<dbReference type="GO" id="GO:0020037">
    <property type="term" value="F:heme binding"/>
    <property type="evidence" value="ECO:0007669"/>
    <property type="project" value="InterPro"/>
</dbReference>
<evidence type="ECO:0000256" key="9">
    <source>
        <dbReference type="RuleBase" id="RU000461"/>
    </source>
</evidence>
<evidence type="ECO:0000313" key="11">
    <source>
        <dbReference type="Proteomes" id="UP000198863"/>
    </source>
</evidence>
<dbReference type="PANTHER" id="PTHR24286">
    <property type="entry name" value="CYTOCHROME P450 26"/>
    <property type="match status" value="1"/>
</dbReference>
<evidence type="ECO:0000256" key="2">
    <source>
        <dbReference type="ARBA" id="ARBA00010617"/>
    </source>
</evidence>
<keyword evidence="6 8" id="KW-0408">Iron</keyword>
<reference evidence="11" key="1">
    <citation type="submission" date="2016-10" db="EMBL/GenBank/DDBJ databases">
        <authorList>
            <person name="Varghese N."/>
            <person name="Submissions S."/>
        </authorList>
    </citation>
    <scope>NUCLEOTIDE SEQUENCE [LARGE SCALE GENOMIC DNA]</scope>
    <source>
        <strain evidence="11">DSM 44526</strain>
    </source>
</reference>
<dbReference type="InterPro" id="IPR017972">
    <property type="entry name" value="Cyt_P450_CS"/>
</dbReference>
<dbReference type="InterPro" id="IPR036396">
    <property type="entry name" value="Cyt_P450_sf"/>
</dbReference>
<dbReference type="PRINTS" id="PR00465">
    <property type="entry name" value="EP450IV"/>
</dbReference>
<dbReference type="InterPro" id="IPR002403">
    <property type="entry name" value="Cyt_P450_E_grp-IV"/>
</dbReference>
<evidence type="ECO:0000256" key="4">
    <source>
        <dbReference type="ARBA" id="ARBA00022723"/>
    </source>
</evidence>
<dbReference type="EMBL" id="FNCF01000010">
    <property type="protein sequence ID" value="SDH16394.1"/>
    <property type="molecule type" value="Genomic_DNA"/>
</dbReference>
<dbReference type="SUPFAM" id="SSF48264">
    <property type="entry name" value="Cytochrome P450"/>
    <property type="match status" value="1"/>
</dbReference>
<keyword evidence="4 8" id="KW-0479">Metal-binding</keyword>
<keyword evidence="3 8" id="KW-0349">Heme</keyword>
<dbReference type="OrthoDB" id="7376058at2"/>
<protein>
    <submittedName>
        <fullName evidence="10">Cytochrome P450</fullName>
    </submittedName>
</protein>
<comment type="cofactor">
    <cofactor evidence="1 8">
        <name>heme</name>
        <dbReference type="ChEBI" id="CHEBI:30413"/>
    </cofactor>
</comment>
<evidence type="ECO:0000256" key="6">
    <source>
        <dbReference type="ARBA" id="ARBA00023004"/>
    </source>
</evidence>
<dbReference type="PROSITE" id="PS00086">
    <property type="entry name" value="CYTOCHROME_P450"/>
    <property type="match status" value="1"/>
</dbReference>
<keyword evidence="7 9" id="KW-0503">Monooxygenase</keyword>
<keyword evidence="11" id="KW-1185">Reference proteome</keyword>
<dbReference type="GO" id="GO:0004497">
    <property type="term" value="F:monooxygenase activity"/>
    <property type="evidence" value="ECO:0007669"/>
    <property type="project" value="UniProtKB-KW"/>
</dbReference>
<organism evidence="10 11">
    <name type="scientific">Klenkia brasiliensis</name>
    <dbReference type="NCBI Taxonomy" id="333142"/>
    <lineage>
        <taxon>Bacteria</taxon>
        <taxon>Bacillati</taxon>
        <taxon>Actinomycetota</taxon>
        <taxon>Actinomycetes</taxon>
        <taxon>Geodermatophilales</taxon>
        <taxon>Geodermatophilaceae</taxon>
        <taxon>Klenkia</taxon>
    </lineage>
</organism>
<dbReference type="InterPro" id="IPR001128">
    <property type="entry name" value="Cyt_P450"/>
</dbReference>
<dbReference type="Gene3D" id="1.10.630.10">
    <property type="entry name" value="Cytochrome P450"/>
    <property type="match status" value="1"/>
</dbReference>
<keyword evidence="5 9" id="KW-0560">Oxidoreductase</keyword>
<comment type="similarity">
    <text evidence="2 9">Belongs to the cytochrome P450 family.</text>
</comment>
<evidence type="ECO:0000256" key="5">
    <source>
        <dbReference type="ARBA" id="ARBA00023002"/>
    </source>
</evidence>
<evidence type="ECO:0000256" key="1">
    <source>
        <dbReference type="ARBA" id="ARBA00001971"/>
    </source>
</evidence>
<proteinExistence type="inferred from homology"/>
<name>A0A1G8A608_9ACTN</name>
<dbReference type="AlphaFoldDB" id="A0A1G8A608"/>
<feature type="binding site" description="axial binding residue" evidence="8">
    <location>
        <position position="387"/>
    </location>
    <ligand>
        <name>heme</name>
        <dbReference type="ChEBI" id="CHEBI:30413"/>
    </ligand>
    <ligandPart>
        <name>Fe</name>
        <dbReference type="ChEBI" id="CHEBI:18248"/>
    </ligandPart>
</feature>
<evidence type="ECO:0000256" key="7">
    <source>
        <dbReference type="ARBA" id="ARBA00023033"/>
    </source>
</evidence>
<dbReference type="PRINTS" id="PR00385">
    <property type="entry name" value="P450"/>
</dbReference>
<dbReference type="Pfam" id="PF00067">
    <property type="entry name" value="p450"/>
    <property type="match status" value="1"/>
</dbReference>
<dbReference type="Proteomes" id="UP000198863">
    <property type="component" value="Unassembled WGS sequence"/>
</dbReference>